<dbReference type="GO" id="GO:0003723">
    <property type="term" value="F:RNA binding"/>
    <property type="evidence" value="ECO:0007669"/>
    <property type="project" value="UniProtKB-UniRule"/>
</dbReference>
<dbReference type="SMART" id="SM00360">
    <property type="entry name" value="RRM"/>
    <property type="match status" value="1"/>
</dbReference>
<evidence type="ECO:0000256" key="2">
    <source>
        <dbReference type="PROSITE-ProRule" id="PRU00176"/>
    </source>
</evidence>
<comment type="caution">
    <text evidence="5">The sequence shown here is derived from an EMBL/GenBank/DDBJ whole genome shotgun (WGS) entry which is preliminary data.</text>
</comment>
<dbReference type="KEGG" id="qsa:O6P43_022912"/>
<dbReference type="Gene3D" id="3.30.70.330">
    <property type="match status" value="1"/>
</dbReference>
<dbReference type="InterPro" id="IPR000504">
    <property type="entry name" value="RRM_dom"/>
</dbReference>
<keyword evidence="1 2" id="KW-0694">RNA-binding</keyword>
<dbReference type="InterPro" id="IPR012677">
    <property type="entry name" value="Nucleotide-bd_a/b_plait_sf"/>
</dbReference>
<reference evidence="5" key="1">
    <citation type="journal article" date="2023" name="Science">
        <title>Elucidation of the pathway for biosynthesis of saponin adjuvants from the soapbark tree.</title>
        <authorList>
            <person name="Reed J."/>
            <person name="Orme A."/>
            <person name="El-Demerdash A."/>
            <person name="Owen C."/>
            <person name="Martin L.B.B."/>
            <person name="Misra R.C."/>
            <person name="Kikuchi S."/>
            <person name="Rejzek M."/>
            <person name="Martin A.C."/>
            <person name="Harkess A."/>
            <person name="Leebens-Mack J."/>
            <person name="Louveau T."/>
            <person name="Stephenson M.J."/>
            <person name="Osbourn A."/>
        </authorList>
    </citation>
    <scope>NUCLEOTIDE SEQUENCE</scope>
    <source>
        <strain evidence="5">S10</strain>
    </source>
</reference>
<evidence type="ECO:0000313" key="6">
    <source>
        <dbReference type="Proteomes" id="UP001163823"/>
    </source>
</evidence>
<dbReference type="Proteomes" id="UP001163823">
    <property type="component" value="Chromosome 9"/>
</dbReference>
<organism evidence="5 6">
    <name type="scientific">Quillaja saponaria</name>
    <name type="common">Soap bark tree</name>
    <dbReference type="NCBI Taxonomy" id="32244"/>
    <lineage>
        <taxon>Eukaryota</taxon>
        <taxon>Viridiplantae</taxon>
        <taxon>Streptophyta</taxon>
        <taxon>Embryophyta</taxon>
        <taxon>Tracheophyta</taxon>
        <taxon>Spermatophyta</taxon>
        <taxon>Magnoliopsida</taxon>
        <taxon>eudicotyledons</taxon>
        <taxon>Gunneridae</taxon>
        <taxon>Pentapetalae</taxon>
        <taxon>rosids</taxon>
        <taxon>fabids</taxon>
        <taxon>Fabales</taxon>
        <taxon>Quillajaceae</taxon>
        <taxon>Quillaja</taxon>
    </lineage>
</organism>
<dbReference type="InterPro" id="IPR052462">
    <property type="entry name" value="SLIRP/GR-RBP-like"/>
</dbReference>
<sequence length="312" mass="31356">MAFFSKVGNILRQNASKQIISGMRSTPSIFQAIRCMSSKLFIGGISYSTDEQSLREAFAKYGEVVDARVIVDRETGRSRGFGFVTFTSDEEASSALQALDGQELHGRQVRVNYANDRTRGFGGGGGGSGGYGGSGFGNAPSWGAGGGGSYGESGAYGGNSAGGFGGGGGGYNSGNYGGAGSGDNYSTGGTYNSNYGAESTGTEGTAVNYGESPVGYGNANNFGTGNAVNGGSTGGYGGNNGIYGVAGGGGDASSSFASGGYDGSSQFGQGGSGQLDKNESNKINQDAGYFKEEPLEGNFRDDDDAGDFAKRA</sequence>
<gene>
    <name evidence="5" type="ORF">O6P43_022912</name>
</gene>
<name>A0AAD7PI55_QUISA</name>
<evidence type="ECO:0000256" key="1">
    <source>
        <dbReference type="ARBA" id="ARBA00022884"/>
    </source>
</evidence>
<evidence type="ECO:0000259" key="4">
    <source>
        <dbReference type="PROSITE" id="PS50102"/>
    </source>
</evidence>
<dbReference type="InterPro" id="IPR048289">
    <property type="entry name" value="RRM2_NsCP33-like"/>
</dbReference>
<feature type="compositionally biased region" description="Low complexity" evidence="3">
    <location>
        <begin position="256"/>
        <end position="267"/>
    </location>
</feature>
<dbReference type="SUPFAM" id="SSF54928">
    <property type="entry name" value="RNA-binding domain, RBD"/>
    <property type="match status" value="1"/>
</dbReference>
<evidence type="ECO:0000313" key="5">
    <source>
        <dbReference type="EMBL" id="KAJ7956473.1"/>
    </source>
</evidence>
<evidence type="ECO:0000256" key="3">
    <source>
        <dbReference type="SAM" id="MobiDB-lite"/>
    </source>
</evidence>
<feature type="domain" description="RRM" evidence="4">
    <location>
        <begin position="38"/>
        <end position="116"/>
    </location>
</feature>
<dbReference type="PANTHER" id="PTHR48027">
    <property type="entry name" value="HETEROGENEOUS NUCLEAR RIBONUCLEOPROTEIN 87F-RELATED"/>
    <property type="match status" value="1"/>
</dbReference>
<dbReference type="CDD" id="cd21608">
    <property type="entry name" value="RRM2_NsCP33_like"/>
    <property type="match status" value="1"/>
</dbReference>
<protein>
    <submittedName>
        <fullName evidence="5">Glycine-rich RNA-binding protein</fullName>
    </submittedName>
</protein>
<dbReference type="InterPro" id="IPR035979">
    <property type="entry name" value="RBD_domain_sf"/>
</dbReference>
<keyword evidence="6" id="KW-1185">Reference proteome</keyword>
<dbReference type="EMBL" id="JARAOO010000009">
    <property type="protein sequence ID" value="KAJ7956473.1"/>
    <property type="molecule type" value="Genomic_DNA"/>
</dbReference>
<dbReference type="Pfam" id="PF00076">
    <property type="entry name" value="RRM_1"/>
    <property type="match status" value="1"/>
</dbReference>
<dbReference type="PROSITE" id="PS50102">
    <property type="entry name" value="RRM"/>
    <property type="match status" value="1"/>
</dbReference>
<feature type="compositionally biased region" description="Basic and acidic residues" evidence="3">
    <location>
        <begin position="289"/>
        <end position="300"/>
    </location>
</feature>
<accession>A0AAD7PI55</accession>
<feature type="region of interest" description="Disordered" evidence="3">
    <location>
        <begin position="256"/>
        <end position="312"/>
    </location>
</feature>
<proteinExistence type="predicted"/>
<dbReference type="FunFam" id="3.30.70.330:FF:000631">
    <property type="entry name" value="Glycine-rich RNA-binding protein 3, mitochondrial"/>
    <property type="match status" value="1"/>
</dbReference>
<dbReference type="AlphaFoldDB" id="A0AAD7PI55"/>
<dbReference type="PRINTS" id="PR01228">
    <property type="entry name" value="EGGSHELL"/>
</dbReference>